<dbReference type="AlphaFoldDB" id="A0A433QKC7"/>
<dbReference type="Pfam" id="PF01148">
    <property type="entry name" value="CTP_transf_1"/>
    <property type="match status" value="1"/>
</dbReference>
<keyword evidence="1" id="KW-0812">Transmembrane</keyword>
<feature type="transmembrane region" description="Helical" evidence="1">
    <location>
        <begin position="206"/>
        <end position="227"/>
    </location>
</feature>
<dbReference type="GO" id="GO:0004143">
    <property type="term" value="F:ATP-dependent diacylglycerol kinase activity"/>
    <property type="evidence" value="ECO:0007669"/>
    <property type="project" value="InterPro"/>
</dbReference>
<keyword evidence="1" id="KW-1133">Transmembrane helix</keyword>
<keyword evidence="1" id="KW-0472">Membrane</keyword>
<evidence type="ECO:0000313" key="2">
    <source>
        <dbReference type="EMBL" id="RUS30214.1"/>
    </source>
</evidence>
<feature type="transmembrane region" description="Helical" evidence="1">
    <location>
        <begin position="179"/>
        <end position="200"/>
    </location>
</feature>
<dbReference type="InterPro" id="IPR037997">
    <property type="entry name" value="Dgk1-like"/>
</dbReference>
<proteinExistence type="predicted"/>
<keyword evidence="2" id="KW-0548">Nucleotidyltransferase</keyword>
<keyword evidence="3" id="KW-1185">Reference proteome</keyword>
<feature type="transmembrane region" description="Helical" evidence="1">
    <location>
        <begin position="108"/>
        <end position="127"/>
    </location>
</feature>
<name>A0A433QKC7_9FUNG</name>
<feature type="transmembrane region" description="Helical" evidence="1">
    <location>
        <begin position="139"/>
        <end position="158"/>
    </location>
</feature>
<reference evidence="2 3" key="1">
    <citation type="journal article" date="2018" name="New Phytol.">
        <title>Phylogenomics of Endogonaceae and evolution of mycorrhizas within Mucoromycota.</title>
        <authorList>
            <person name="Chang Y."/>
            <person name="Desiro A."/>
            <person name="Na H."/>
            <person name="Sandor L."/>
            <person name="Lipzen A."/>
            <person name="Clum A."/>
            <person name="Barry K."/>
            <person name="Grigoriev I.V."/>
            <person name="Martin F.M."/>
            <person name="Stajich J.E."/>
            <person name="Smith M.E."/>
            <person name="Bonito G."/>
            <person name="Spatafora J.W."/>
        </authorList>
    </citation>
    <scope>NUCLEOTIDE SEQUENCE [LARGE SCALE GENOMIC DNA]</scope>
    <source>
        <strain evidence="2 3">AD002</strain>
    </source>
</reference>
<feature type="transmembrane region" description="Helical" evidence="1">
    <location>
        <begin position="26"/>
        <end position="48"/>
    </location>
</feature>
<accession>A0A433QKC7</accession>
<gene>
    <name evidence="2" type="ORF">BC938DRAFT_479708</name>
</gene>
<feature type="transmembrane region" description="Helical" evidence="1">
    <location>
        <begin position="60"/>
        <end position="76"/>
    </location>
</feature>
<dbReference type="PANTHER" id="PTHR31303:SF1">
    <property type="entry name" value="CTP-DEPENDENT DIACYLGLYCEROL KINASE 1"/>
    <property type="match status" value="1"/>
</dbReference>
<dbReference type="Proteomes" id="UP000274822">
    <property type="component" value="Unassembled WGS sequence"/>
</dbReference>
<feature type="transmembrane region" description="Helical" evidence="1">
    <location>
        <begin position="82"/>
        <end position="101"/>
    </location>
</feature>
<keyword evidence="2" id="KW-0808">Transferase</keyword>
<protein>
    <submittedName>
        <fullName evidence="2">Phosphatidate cytidylyltransferase</fullName>
    </submittedName>
</protein>
<organism evidence="2 3">
    <name type="scientific">Jimgerdemannia flammicorona</name>
    <dbReference type="NCBI Taxonomy" id="994334"/>
    <lineage>
        <taxon>Eukaryota</taxon>
        <taxon>Fungi</taxon>
        <taxon>Fungi incertae sedis</taxon>
        <taxon>Mucoromycota</taxon>
        <taxon>Mucoromycotina</taxon>
        <taxon>Endogonomycetes</taxon>
        <taxon>Endogonales</taxon>
        <taxon>Endogonaceae</taxon>
        <taxon>Jimgerdemannia</taxon>
    </lineage>
</organism>
<dbReference type="PANTHER" id="PTHR31303">
    <property type="entry name" value="CTP-DEPENDENT DIACYLGLYCEROL KINASE 1"/>
    <property type="match status" value="1"/>
</dbReference>
<evidence type="ECO:0000256" key="1">
    <source>
        <dbReference type="SAM" id="Phobius"/>
    </source>
</evidence>
<evidence type="ECO:0000313" key="3">
    <source>
        <dbReference type="Proteomes" id="UP000274822"/>
    </source>
</evidence>
<sequence>MSTGVLSSYPLLSIMLNLPPPTSNDVIGLFLSFSYSLSLLGVAEVIRVLYRFDTDFTRKIVHVGAGCWVWGVLYFFDHWEYAMIPFTSYIGLNWVFLRWRILKSATPGTVYFCISITLLLSTLHTSFQSGFPRGPISHIIMTGAMAMTFGDAMASLVGRRFGKHRLTSTGLPYADPRKSVEGATACFVTVFCTTIVTFVLTSPVPGGMGTFVVFGGAVVAAVLATLLEAVSPHGIDNLTVPLGVPLGLWLLGF</sequence>
<comment type="caution">
    <text evidence="2">The sequence shown here is derived from an EMBL/GenBank/DDBJ whole genome shotgun (WGS) entry which is preliminary data.</text>
</comment>
<dbReference type="GO" id="GO:0016779">
    <property type="term" value="F:nucleotidyltransferase activity"/>
    <property type="evidence" value="ECO:0007669"/>
    <property type="project" value="UniProtKB-KW"/>
</dbReference>
<dbReference type="EMBL" id="RBNJ01004145">
    <property type="protein sequence ID" value="RUS30214.1"/>
    <property type="molecule type" value="Genomic_DNA"/>
</dbReference>